<organism evidence="1">
    <name type="scientific">Candidatus Methanogaster sp. ANME-2c ERB4</name>
    <dbReference type="NCBI Taxonomy" id="2759911"/>
    <lineage>
        <taxon>Archaea</taxon>
        <taxon>Methanobacteriati</taxon>
        <taxon>Methanobacteriota</taxon>
        <taxon>Stenosarchaea group</taxon>
        <taxon>Methanomicrobia</taxon>
        <taxon>Methanosarcinales</taxon>
        <taxon>ANME-2 cluster</taxon>
        <taxon>Candidatus Methanogasteraceae</taxon>
        <taxon>Candidatus Methanogaster</taxon>
    </lineage>
</organism>
<evidence type="ECO:0000313" key="2">
    <source>
        <dbReference type="EMBL" id="QNO48168.1"/>
    </source>
</evidence>
<proteinExistence type="predicted"/>
<gene>
    <name evidence="2" type="ORF">GOJLPIDM_00024</name>
    <name evidence="1" type="ORF">KNONPEEI_00023</name>
</gene>
<dbReference type="AlphaFoldDB" id="A0A7G9YJ01"/>
<accession>A0A7G9YJ01</accession>
<name>A0A7G9YJ01_9EURY</name>
<sequence>MAPFTGVLCTMSSDVYRMARKELRHDRDVVSLLAGHLRGAGTGAAKSNAKREVQAPHISPGFGDFGDLCKGKLRGMMKRKKVEGTTKKVRQEGCIHERCLDMLPNWRELRSKFGYETLAEIAIL</sequence>
<protein>
    <submittedName>
        <fullName evidence="1">Uncharacterized protein</fullName>
    </submittedName>
</protein>
<reference evidence="1" key="1">
    <citation type="submission" date="2020-06" db="EMBL/GenBank/DDBJ databases">
        <title>Unique genomic features of the anaerobic methanotrophic archaea.</title>
        <authorList>
            <person name="Chadwick G.L."/>
            <person name="Skennerton C.T."/>
            <person name="Laso-Perez R."/>
            <person name="Leu A.O."/>
            <person name="Speth D.R."/>
            <person name="Yu H."/>
            <person name="Morgan-Lang C."/>
            <person name="Hatzenpichler R."/>
            <person name="Goudeau D."/>
            <person name="Malmstrom R."/>
            <person name="Brazelton W.J."/>
            <person name="Woyke T."/>
            <person name="Hallam S.J."/>
            <person name="Tyson G.W."/>
            <person name="Wegener G."/>
            <person name="Boetius A."/>
            <person name="Orphan V."/>
        </authorList>
    </citation>
    <scope>NUCLEOTIDE SEQUENCE</scope>
</reference>
<dbReference type="EMBL" id="MT631284">
    <property type="protein sequence ID" value="QNO47985.1"/>
    <property type="molecule type" value="Genomic_DNA"/>
</dbReference>
<dbReference type="EMBL" id="MT631313">
    <property type="protein sequence ID" value="QNO48168.1"/>
    <property type="molecule type" value="Genomic_DNA"/>
</dbReference>
<evidence type="ECO:0000313" key="1">
    <source>
        <dbReference type="EMBL" id="QNO47985.1"/>
    </source>
</evidence>